<protein>
    <recommendedName>
        <fullName evidence="4">G-protein coupled receptors family 1 profile domain-containing protein</fullName>
    </recommendedName>
</protein>
<keyword evidence="1" id="KW-1133">Transmembrane helix</keyword>
<gene>
    <name evidence="2" type="ORF">L596_030796</name>
</gene>
<feature type="transmembrane region" description="Helical" evidence="1">
    <location>
        <begin position="91"/>
        <end position="113"/>
    </location>
</feature>
<evidence type="ECO:0008006" key="4">
    <source>
        <dbReference type="Google" id="ProtNLM"/>
    </source>
</evidence>
<feature type="transmembrane region" description="Helical" evidence="1">
    <location>
        <begin position="51"/>
        <end position="70"/>
    </location>
</feature>
<reference evidence="2 3" key="2">
    <citation type="journal article" date="2019" name="G3 (Bethesda)">
        <title>Hybrid Assembly of the Genome of the Entomopathogenic Nematode Steinernema carpocapsae Identifies the X-Chromosome.</title>
        <authorList>
            <person name="Serra L."/>
            <person name="Macchietto M."/>
            <person name="Macias-Munoz A."/>
            <person name="McGill C.J."/>
            <person name="Rodriguez I.M."/>
            <person name="Rodriguez B."/>
            <person name="Murad R."/>
            <person name="Mortazavi A."/>
        </authorList>
    </citation>
    <scope>NUCLEOTIDE SEQUENCE [LARGE SCALE GENOMIC DNA]</scope>
    <source>
        <strain evidence="2 3">ALL</strain>
    </source>
</reference>
<dbReference type="InterPro" id="IPR019424">
    <property type="entry name" value="7TM_GPCR_Srsx"/>
</dbReference>
<proteinExistence type="predicted"/>
<evidence type="ECO:0000313" key="2">
    <source>
        <dbReference type="EMBL" id="TKR57547.1"/>
    </source>
</evidence>
<dbReference type="EMBL" id="AZBU02000015">
    <property type="protein sequence ID" value="TKR57547.1"/>
    <property type="molecule type" value="Genomic_DNA"/>
</dbReference>
<comment type="caution">
    <text evidence="2">The sequence shown here is derived from an EMBL/GenBank/DDBJ whole genome shotgun (WGS) entry which is preliminary data.</text>
</comment>
<organism evidence="2 3">
    <name type="scientific">Steinernema carpocapsae</name>
    <name type="common">Entomopathogenic nematode</name>
    <dbReference type="NCBI Taxonomy" id="34508"/>
    <lineage>
        <taxon>Eukaryota</taxon>
        <taxon>Metazoa</taxon>
        <taxon>Ecdysozoa</taxon>
        <taxon>Nematoda</taxon>
        <taxon>Chromadorea</taxon>
        <taxon>Rhabditida</taxon>
        <taxon>Tylenchina</taxon>
        <taxon>Panagrolaimomorpha</taxon>
        <taxon>Strongyloidoidea</taxon>
        <taxon>Steinernematidae</taxon>
        <taxon>Steinernema</taxon>
    </lineage>
</organism>
<keyword evidence="1" id="KW-0812">Transmembrane</keyword>
<evidence type="ECO:0000313" key="3">
    <source>
        <dbReference type="Proteomes" id="UP000298663"/>
    </source>
</evidence>
<reference evidence="2 3" key="1">
    <citation type="journal article" date="2015" name="Genome Biol.">
        <title>Comparative genomics of Steinernema reveals deeply conserved gene regulatory networks.</title>
        <authorList>
            <person name="Dillman A.R."/>
            <person name="Macchietto M."/>
            <person name="Porter C.F."/>
            <person name="Rogers A."/>
            <person name="Williams B."/>
            <person name="Antoshechkin I."/>
            <person name="Lee M.M."/>
            <person name="Goodwin Z."/>
            <person name="Lu X."/>
            <person name="Lewis E.E."/>
            <person name="Goodrich-Blair H."/>
            <person name="Stock S.P."/>
            <person name="Adams B.J."/>
            <person name="Sternberg P.W."/>
            <person name="Mortazavi A."/>
        </authorList>
    </citation>
    <scope>NUCLEOTIDE SEQUENCE [LARGE SCALE GENOMIC DNA]</scope>
    <source>
        <strain evidence="2 3">ALL</strain>
    </source>
</reference>
<accession>A0A4U5LNS0</accession>
<evidence type="ECO:0000256" key="1">
    <source>
        <dbReference type="SAM" id="Phobius"/>
    </source>
</evidence>
<name>A0A4U5LNS0_STECR</name>
<dbReference type="PROSITE" id="PS51257">
    <property type="entry name" value="PROKAR_LIPOPROTEIN"/>
    <property type="match status" value="1"/>
</dbReference>
<dbReference type="Pfam" id="PF10320">
    <property type="entry name" value="7TM_GPCR_Srsx"/>
    <property type="match status" value="1"/>
</dbReference>
<keyword evidence="3" id="KW-1185">Reference proteome</keyword>
<dbReference type="AlphaFoldDB" id="A0A4U5LNS0"/>
<dbReference type="Proteomes" id="UP000298663">
    <property type="component" value="Unassembled WGS sequence"/>
</dbReference>
<keyword evidence="1" id="KW-0472">Membrane</keyword>
<sequence length="119" mass="13222">MSKNNYIYFGVFAACTSVYIGAVLTGTYMTVTDESVLCFVADGMTGYGKDAWALSQGVINASVILIYTKLKGILKTHMVSTNDDTKKIFKSLYLIMLFYICGWFVTIVLLIALRITTKE</sequence>
<feature type="transmembrane region" description="Helical" evidence="1">
    <location>
        <begin position="7"/>
        <end position="31"/>
    </location>
</feature>